<accession>A0ABU3ER82</accession>
<dbReference type="Proteomes" id="UP001256547">
    <property type="component" value="Unassembled WGS sequence"/>
</dbReference>
<sequence length="67" mass="8082">MRNYWYLSLCGCYPQRSMSAQIAKRYTIVELTDEATPQEIDQYKLVLVGIGWFNDKHIQENIKRWLR</sequence>
<evidence type="ECO:0000313" key="2">
    <source>
        <dbReference type="Proteomes" id="UP001256547"/>
    </source>
</evidence>
<evidence type="ECO:0000313" key="1">
    <source>
        <dbReference type="EMBL" id="MDT2597367.1"/>
    </source>
</evidence>
<organism evidence="1 2">
    <name type="scientific">Enterococcus dongliensis</name>
    <dbReference type="NCBI Taxonomy" id="2559925"/>
    <lineage>
        <taxon>Bacteria</taxon>
        <taxon>Bacillati</taxon>
        <taxon>Bacillota</taxon>
        <taxon>Bacilli</taxon>
        <taxon>Lactobacillales</taxon>
        <taxon>Enterococcaceae</taxon>
        <taxon>Enterococcus</taxon>
    </lineage>
</organism>
<reference evidence="1 2" key="1">
    <citation type="submission" date="2023-03" db="EMBL/GenBank/DDBJ databases">
        <authorList>
            <person name="Shen W."/>
            <person name="Cai J."/>
        </authorList>
    </citation>
    <scope>NUCLEOTIDE SEQUENCE [LARGE SCALE GENOMIC DNA]</scope>
    <source>
        <strain evidence="1 2">P72-2</strain>
    </source>
</reference>
<name>A0ABU3ER82_9ENTE</name>
<keyword evidence="2" id="KW-1185">Reference proteome</keyword>
<dbReference type="RefSeq" id="WP_311924806.1">
    <property type="nucleotide sequence ID" value="NZ_JARPYR010000021.1"/>
</dbReference>
<proteinExistence type="predicted"/>
<gene>
    <name evidence="1" type="ORF">P7D39_10185</name>
</gene>
<comment type="caution">
    <text evidence="1">The sequence shown here is derived from an EMBL/GenBank/DDBJ whole genome shotgun (WGS) entry which is preliminary data.</text>
</comment>
<dbReference type="EMBL" id="JARPYR010000021">
    <property type="protein sequence ID" value="MDT2597367.1"/>
    <property type="molecule type" value="Genomic_DNA"/>
</dbReference>
<protein>
    <submittedName>
        <fullName evidence="1">Uncharacterized protein</fullName>
    </submittedName>
</protein>